<proteinExistence type="predicted"/>
<protein>
    <recommendedName>
        <fullName evidence="1">Reverse transcriptase domain-containing protein</fullName>
    </recommendedName>
</protein>
<evidence type="ECO:0000313" key="2">
    <source>
        <dbReference type="EMBL" id="PJE77590.1"/>
    </source>
</evidence>
<dbReference type="InterPro" id="IPR000477">
    <property type="entry name" value="RT_dom"/>
</dbReference>
<dbReference type="PROSITE" id="PS50878">
    <property type="entry name" value="RT_POL"/>
    <property type="match status" value="1"/>
</dbReference>
<evidence type="ECO:0000259" key="1">
    <source>
        <dbReference type="PROSITE" id="PS50878"/>
    </source>
</evidence>
<gene>
    <name evidence="2" type="ORF">CI610_03485</name>
</gene>
<accession>A0A2H9T2Y9</accession>
<dbReference type="SUPFAM" id="SSF56672">
    <property type="entry name" value="DNA/RNA polymerases"/>
    <property type="match status" value="1"/>
</dbReference>
<organism evidence="2">
    <name type="scientific">invertebrate metagenome</name>
    <dbReference type="NCBI Taxonomy" id="1711999"/>
    <lineage>
        <taxon>unclassified sequences</taxon>
        <taxon>metagenomes</taxon>
        <taxon>organismal metagenomes</taxon>
    </lineage>
</organism>
<feature type="domain" description="Reverse transcriptase" evidence="1">
    <location>
        <begin position="1"/>
        <end position="127"/>
    </location>
</feature>
<dbReference type="EMBL" id="NSIT01000489">
    <property type="protein sequence ID" value="PJE77590.1"/>
    <property type="molecule type" value="Genomic_DNA"/>
</dbReference>
<name>A0A2H9T2Y9_9ZZZZ</name>
<sequence length="127" mass="14566">MKFLNNYLLENSLIYKYQSGFQPGHSTVHQMIEIYHTVCENFEKKQPTCLVFCDISKAFDCMWHKGLNVKLANYGINGKLLKWLNNYISNRKQQVFVGISKSSVRTTNAGVPQGSVLGPLLFILYIK</sequence>
<dbReference type="PANTHER" id="PTHR33332">
    <property type="entry name" value="REVERSE TRANSCRIPTASE DOMAIN-CONTAINING PROTEIN"/>
    <property type="match status" value="1"/>
</dbReference>
<dbReference type="AlphaFoldDB" id="A0A2H9T2Y9"/>
<dbReference type="InterPro" id="IPR043502">
    <property type="entry name" value="DNA/RNA_pol_sf"/>
</dbReference>
<reference evidence="2" key="1">
    <citation type="journal article" date="2017" name="Appl. Environ. Microbiol.">
        <title>Molecular characterization of an Endozoicomonas-like organism causing infection in king scallop Pecten maximus L.</title>
        <authorList>
            <person name="Cano I."/>
            <person name="van Aerle R."/>
            <person name="Ross S."/>
            <person name="Verner-Jeffreys D.W."/>
            <person name="Paley R.K."/>
            <person name="Rimmer G."/>
            <person name="Ryder D."/>
            <person name="Hooper P."/>
            <person name="Stone D."/>
            <person name="Feist S.W."/>
        </authorList>
    </citation>
    <scope>NUCLEOTIDE SEQUENCE</scope>
</reference>
<dbReference type="Pfam" id="PF00078">
    <property type="entry name" value="RVT_1"/>
    <property type="match status" value="1"/>
</dbReference>
<comment type="caution">
    <text evidence="2">The sequence shown here is derived from an EMBL/GenBank/DDBJ whole genome shotgun (WGS) entry which is preliminary data.</text>
</comment>